<protein>
    <submittedName>
        <fullName evidence="3">Uncharacterized protein LOC110747355</fullName>
    </submittedName>
</protein>
<gene>
    <name evidence="3" type="primary">LOC110747355</name>
</gene>
<feature type="region of interest" description="Disordered" evidence="1">
    <location>
        <begin position="16"/>
        <end position="85"/>
    </location>
</feature>
<reference evidence="3" key="1">
    <citation type="submission" date="2025-08" db="UniProtKB">
        <authorList>
            <consortium name="RefSeq"/>
        </authorList>
    </citation>
    <scope>IDENTIFICATION</scope>
</reference>
<dbReference type="Proteomes" id="UP000515124">
    <property type="component" value="Unplaced"/>
</dbReference>
<organism evidence="2 3">
    <name type="scientific">Prunus avium</name>
    <name type="common">Cherry</name>
    <name type="synonym">Cerasus avium</name>
    <dbReference type="NCBI Taxonomy" id="42229"/>
    <lineage>
        <taxon>Eukaryota</taxon>
        <taxon>Viridiplantae</taxon>
        <taxon>Streptophyta</taxon>
        <taxon>Embryophyta</taxon>
        <taxon>Tracheophyta</taxon>
        <taxon>Spermatophyta</taxon>
        <taxon>Magnoliopsida</taxon>
        <taxon>eudicotyledons</taxon>
        <taxon>Gunneridae</taxon>
        <taxon>Pentapetalae</taxon>
        <taxon>rosids</taxon>
        <taxon>fabids</taxon>
        <taxon>Rosales</taxon>
        <taxon>Rosaceae</taxon>
        <taxon>Amygdaloideae</taxon>
        <taxon>Amygdaleae</taxon>
        <taxon>Prunus</taxon>
    </lineage>
</organism>
<keyword evidence="2" id="KW-1185">Reference proteome</keyword>
<dbReference type="GeneID" id="110747355"/>
<evidence type="ECO:0000256" key="1">
    <source>
        <dbReference type="SAM" id="MobiDB-lite"/>
    </source>
</evidence>
<dbReference type="KEGG" id="pavi:110747355"/>
<evidence type="ECO:0000313" key="3">
    <source>
        <dbReference type="RefSeq" id="XP_021803234.1"/>
    </source>
</evidence>
<proteinExistence type="predicted"/>
<dbReference type="RefSeq" id="XP_021803234.1">
    <property type="nucleotide sequence ID" value="XM_021947542.1"/>
</dbReference>
<sequence>MDKITSDLRTFFQEWMSITSPTTPPRAGQRGQDRERFEPYGEGSSLGAASRTLASSYGQHSQPPTNSLGQPQQTWANPSPTYPAETLQGQLQTTAPIFPLGSQFQSNSIVPTATLTHSASQFQHGPTRPNQMAAPLRQVDRTHPGQAHNAYQVQFGSVTTAEPLAPIAQQLRPQNDAQQVQQPFAAQLESPPQWLRVEDVRQMIEDGLA</sequence>
<dbReference type="AlphaFoldDB" id="A0A6P5RJS1"/>
<feature type="compositionally biased region" description="Polar residues" evidence="1">
    <location>
        <begin position="52"/>
        <end position="79"/>
    </location>
</feature>
<evidence type="ECO:0000313" key="2">
    <source>
        <dbReference type="Proteomes" id="UP000515124"/>
    </source>
</evidence>
<name>A0A6P5RJS1_PRUAV</name>
<accession>A0A6P5RJS1</accession>